<proteinExistence type="predicted"/>
<evidence type="ECO:0000313" key="1">
    <source>
        <dbReference type="EMBL" id="QIR82157.1"/>
    </source>
</evidence>
<accession>A0A6G9W332</accession>
<organism evidence="1">
    <name type="scientific">unidentified</name>
    <dbReference type="NCBI Taxonomy" id="32644"/>
    <lineage>
        <taxon>unclassified sequences</taxon>
    </lineage>
</organism>
<reference evidence="1" key="1">
    <citation type="submission" date="2019-08" db="EMBL/GenBank/DDBJ databases">
        <title>Identification of single stranded DNA viruses in chicken tracheal swab swabs.</title>
        <authorList>
            <person name="Chrzastek K."/>
            <person name="Kapczynski D."/>
            <person name="Kulkarni A."/>
            <person name="Chappell L."/>
            <person name="Schmidlin K."/>
            <person name="Varsani A."/>
        </authorList>
    </citation>
    <scope>NUCLEOTIDE SEQUENCE</scope>
    <source>
        <strain evidence="1">Mg4_10634</strain>
    </source>
</reference>
<dbReference type="AlphaFoldDB" id="A0A6G9W332"/>
<name>A0A6G9W332_9ZZZZ</name>
<dbReference type="EMBL" id="MN379562">
    <property type="protein sequence ID" value="QIR82157.1"/>
    <property type="molecule type" value="Genomic_DNA"/>
</dbReference>
<sequence length="154" mass="17553">MLRRRSYRPYRRGPKKNYQIMRPWFYVQSQTAQGAVTVIDPAQVTGIRKVKNFSIEFQQVDTQPQQVVAWALVYVPAGYQPNRIADPPADTMYSPTNNVIMAGIFDTSDPVTTGKRFSRLSRLLREGDGIALVFGSQKETQVHIRVQMTFAITI</sequence>
<protein>
    <submittedName>
        <fullName evidence="1">Capsid protein</fullName>
    </submittedName>
</protein>